<dbReference type="PANTHER" id="PTHR30298:SF0">
    <property type="entry name" value="PROTEIN YBFL-RELATED"/>
    <property type="match status" value="1"/>
</dbReference>
<dbReference type="InterPro" id="IPR002559">
    <property type="entry name" value="Transposase_11"/>
</dbReference>
<dbReference type="InterPro" id="IPR047647">
    <property type="entry name" value="ISAs1_transpos"/>
</dbReference>
<evidence type="ECO:0000313" key="4">
    <source>
        <dbReference type="Proteomes" id="UP000826014"/>
    </source>
</evidence>
<evidence type="ECO:0000313" key="3">
    <source>
        <dbReference type="EMBL" id="QYF49089.1"/>
    </source>
</evidence>
<sequence>MEGFIHSSSIMMHFSKLPDPRKARNQLDSLHDIISTSILAMLCGQDDYMGFSLWTQMNLDWLQSVNICKYGAPSHDTYERFFAFLNPHSFRTCFMQWTQSIAQAFGGDSIAIDGKTLCGSGNKTIDPIHMVSAFASEQSLVLGHLKCSGKGKELETIQSLLTILNIKGVFVTIDAAGCHKIVVEQICSQGGDYVIALKGNQGHLHAEAHNFFEQAQNVIPEEASCDYWRSEKCTRGRSEIREVWATEKLDWLPQRQIWKKLHSLICVKVQKKSQERNSCEIRYFISSLPANTERLAKEVRNHWSIENKLHWQLDVNFREDLSRVRKGNGAENLSIARRATLNLLQKDKTSKVSLRKRRFIASCRKDYLLDLVNAKEILHA</sequence>
<evidence type="ECO:0000259" key="1">
    <source>
        <dbReference type="Pfam" id="PF01609"/>
    </source>
</evidence>
<dbReference type="Pfam" id="PF01609">
    <property type="entry name" value="DDE_Tnp_1"/>
    <property type="match status" value="1"/>
</dbReference>
<proteinExistence type="predicted"/>
<feature type="domain" description="H repeat-associated protein N-terminal" evidence="2">
    <location>
        <begin position="12"/>
        <end position="98"/>
    </location>
</feature>
<dbReference type="InterPro" id="IPR032806">
    <property type="entry name" value="YbfD_N"/>
</dbReference>
<gene>
    <name evidence="3" type="ORF">RHABOEDO_001353</name>
</gene>
<dbReference type="PANTHER" id="PTHR30298">
    <property type="entry name" value="H REPEAT-ASSOCIATED PREDICTED TRANSPOSASE"/>
    <property type="match status" value="1"/>
</dbReference>
<dbReference type="RefSeq" id="WP_220017508.1">
    <property type="nucleotide sequence ID" value="NZ_CP075587.1"/>
</dbReference>
<dbReference type="EMBL" id="CP075587">
    <property type="protein sequence ID" value="QYF49089.1"/>
    <property type="molecule type" value="Genomic_DNA"/>
</dbReference>
<protein>
    <submittedName>
        <fullName evidence="3">Transposase ISRhOegibbosus14</fullName>
    </submittedName>
</protein>
<accession>A0ABX8V7A2</accession>
<organism evidence="3 4">
    <name type="scientific">Candidatus Rhabdochlamydia oedothoracis</name>
    <dbReference type="NCBI Taxonomy" id="2720720"/>
    <lineage>
        <taxon>Bacteria</taxon>
        <taxon>Pseudomonadati</taxon>
        <taxon>Chlamydiota</taxon>
        <taxon>Chlamydiia</taxon>
        <taxon>Parachlamydiales</taxon>
        <taxon>Candidatus Rhabdochlamydiaceae</taxon>
        <taxon>Candidatus Rhabdochlamydia</taxon>
    </lineage>
</organism>
<feature type="domain" description="Transposase IS4-like" evidence="1">
    <location>
        <begin position="112"/>
        <end position="343"/>
    </location>
</feature>
<dbReference type="InterPro" id="IPR051698">
    <property type="entry name" value="Transposase_11-like"/>
</dbReference>
<reference evidence="3 4" key="1">
    <citation type="journal article" date="2022" name="bioRxiv">
        <title>Ecology and evolution of chlamydial symbionts of arthropods.</title>
        <authorList>
            <person name="Halter T."/>
            <person name="Koestlbacher S."/>
            <person name="Collingro A."/>
            <person name="Sixt B.S."/>
            <person name="Toenshoff E.R."/>
            <person name="Hendrickx F."/>
            <person name="Kostanjsek R."/>
            <person name="Horn M."/>
        </authorList>
    </citation>
    <scope>NUCLEOTIDE SEQUENCE [LARGE SCALE GENOMIC DNA]</scope>
    <source>
        <strain evidence="3">W744xW776</strain>
    </source>
</reference>
<keyword evidence="4" id="KW-1185">Reference proteome</keyword>
<dbReference type="Pfam" id="PF13808">
    <property type="entry name" value="DDE_Tnp_1_assoc"/>
    <property type="match status" value="1"/>
</dbReference>
<dbReference type="Proteomes" id="UP000826014">
    <property type="component" value="Chromosome"/>
</dbReference>
<name>A0ABX8V7A2_9BACT</name>
<evidence type="ECO:0000259" key="2">
    <source>
        <dbReference type="Pfam" id="PF13808"/>
    </source>
</evidence>
<dbReference type="NCBIfam" id="NF033564">
    <property type="entry name" value="transpos_ISAs1"/>
    <property type="match status" value="1"/>
</dbReference>